<dbReference type="EMBL" id="SRPJ01000003">
    <property type="protein sequence ID" value="TGN26916.1"/>
    <property type="molecule type" value="Genomic_DNA"/>
</dbReference>
<feature type="domain" description="PNPLA" evidence="3">
    <location>
        <begin position="12"/>
        <end position="203"/>
    </location>
</feature>
<dbReference type="AlphaFoldDB" id="A0A4Z1B6X9"/>
<sequence>MNNQKDKFEHAIVLGGGGSLAIGWELGYLSALSEAGIDVRHADLVIGTSGGAQAGTSLTSDHSWEEIYDQQIAPKSNEAPPVNDMSKIFARYNEIEKNASTPEEWIENYSEYALEDHKFDESVHINRLKNRIKVTEWPSNMMITAVNANKAKRVALTSESNVDIHRAMASSGSLPGVWPATTIDGEKHFDGGCHSMENADLAKGAKKVLIFATNLPVATPYTLDDAIKELEQNGSEVKLITPSKAVFNQLQELGGNTVNPAIRPDIFKVAQDQGRQDADMIKAFWE</sequence>
<dbReference type="RefSeq" id="WP_126564781.1">
    <property type="nucleotide sequence ID" value="NZ_BMCY01000003.1"/>
</dbReference>
<evidence type="ECO:0000313" key="5">
    <source>
        <dbReference type="Proteomes" id="UP000297459"/>
    </source>
</evidence>
<keyword evidence="2" id="KW-0442">Lipid degradation</keyword>
<dbReference type="GO" id="GO:0016787">
    <property type="term" value="F:hydrolase activity"/>
    <property type="evidence" value="ECO:0007669"/>
    <property type="project" value="UniProtKB-UniRule"/>
</dbReference>
<feature type="active site" description="Proton acceptor" evidence="2">
    <location>
        <position position="190"/>
    </location>
</feature>
<evidence type="ECO:0000256" key="1">
    <source>
        <dbReference type="ARBA" id="ARBA00023098"/>
    </source>
</evidence>
<accession>A0A4Z1B6X9</accession>
<evidence type="ECO:0000256" key="2">
    <source>
        <dbReference type="PROSITE-ProRule" id="PRU01161"/>
    </source>
</evidence>
<feature type="active site" description="Nucleophile" evidence="2">
    <location>
        <position position="49"/>
    </location>
</feature>
<feature type="short sequence motif" description="GXSXG" evidence="2">
    <location>
        <begin position="47"/>
        <end position="51"/>
    </location>
</feature>
<gene>
    <name evidence="4" type="ORF">E2558_08035</name>
</gene>
<reference evidence="4 5" key="1">
    <citation type="submission" date="2019-04" db="EMBL/GenBank/DDBJ databases">
        <title>Genomic characterization of Staphylococcus petrasii strains.</title>
        <authorList>
            <person name="Vrbovska V."/>
            <person name="Kovarovic V."/>
            <person name="Maslanova I."/>
            <person name="Indrakova A."/>
            <person name="Petras P."/>
            <person name="Sedo O."/>
            <person name="Svec P."/>
            <person name="Fisarova L."/>
            <person name="Sedlacek I."/>
            <person name="Doskar J."/>
            <person name="Pantucek R."/>
        </authorList>
    </citation>
    <scope>NUCLEOTIDE SEQUENCE [LARGE SCALE GENOMIC DNA]</scope>
    <source>
        <strain evidence="4 5">CCM 8529</strain>
    </source>
</reference>
<protein>
    <submittedName>
        <fullName evidence="4">Patatin-like phospholipase family protein</fullName>
    </submittedName>
</protein>
<dbReference type="Pfam" id="PF01734">
    <property type="entry name" value="Patatin"/>
    <property type="match status" value="1"/>
</dbReference>
<proteinExistence type="predicted"/>
<dbReference type="Gene3D" id="3.40.1090.10">
    <property type="entry name" value="Cytosolic phospholipase A2 catalytic domain"/>
    <property type="match status" value="2"/>
</dbReference>
<feature type="short sequence motif" description="DGA/G" evidence="2">
    <location>
        <begin position="190"/>
        <end position="192"/>
    </location>
</feature>
<name>A0A4Z1B6X9_9STAP</name>
<evidence type="ECO:0000313" key="4">
    <source>
        <dbReference type="EMBL" id="TGN26916.1"/>
    </source>
</evidence>
<keyword evidence="2" id="KW-0378">Hydrolase</keyword>
<dbReference type="InterPro" id="IPR016035">
    <property type="entry name" value="Acyl_Trfase/lysoPLipase"/>
</dbReference>
<keyword evidence="1 2" id="KW-0443">Lipid metabolism</keyword>
<comment type="caution">
    <text evidence="2">Lacks conserved residue(s) required for the propagation of feature annotation.</text>
</comment>
<dbReference type="PROSITE" id="PS51635">
    <property type="entry name" value="PNPLA"/>
    <property type="match status" value="1"/>
</dbReference>
<keyword evidence="5" id="KW-1185">Reference proteome</keyword>
<dbReference type="Proteomes" id="UP000297459">
    <property type="component" value="Unassembled WGS sequence"/>
</dbReference>
<organism evidence="4 5">
    <name type="scientific">Staphylococcus pragensis</name>
    <dbReference type="NCBI Taxonomy" id="1611836"/>
    <lineage>
        <taxon>Bacteria</taxon>
        <taxon>Bacillati</taxon>
        <taxon>Bacillota</taxon>
        <taxon>Bacilli</taxon>
        <taxon>Bacillales</taxon>
        <taxon>Staphylococcaceae</taxon>
        <taxon>Staphylococcus</taxon>
    </lineage>
</organism>
<comment type="caution">
    <text evidence="4">The sequence shown here is derived from an EMBL/GenBank/DDBJ whole genome shotgun (WGS) entry which is preliminary data.</text>
</comment>
<dbReference type="SUPFAM" id="SSF52151">
    <property type="entry name" value="FabD/lysophospholipase-like"/>
    <property type="match status" value="1"/>
</dbReference>
<dbReference type="GO" id="GO:0016042">
    <property type="term" value="P:lipid catabolic process"/>
    <property type="evidence" value="ECO:0007669"/>
    <property type="project" value="UniProtKB-UniRule"/>
</dbReference>
<dbReference type="InterPro" id="IPR002641">
    <property type="entry name" value="PNPLA_dom"/>
</dbReference>
<evidence type="ECO:0000259" key="3">
    <source>
        <dbReference type="PROSITE" id="PS51635"/>
    </source>
</evidence>